<evidence type="ECO:0000313" key="5">
    <source>
        <dbReference type="EMBL" id="ANI82086.1"/>
    </source>
</evidence>
<evidence type="ECO:0000256" key="3">
    <source>
        <dbReference type="ARBA" id="ARBA00038502"/>
    </source>
</evidence>
<dbReference type="PANTHER" id="PTHR43792">
    <property type="entry name" value="GNAT FAMILY, PUTATIVE (AFU_ORTHOLOGUE AFUA_3G00765)-RELATED-RELATED"/>
    <property type="match status" value="1"/>
</dbReference>
<dbReference type="EMBL" id="FOKO01000003">
    <property type="protein sequence ID" value="SFC47164.1"/>
    <property type="molecule type" value="Genomic_DNA"/>
</dbReference>
<evidence type="ECO:0000313" key="8">
    <source>
        <dbReference type="Proteomes" id="UP000182314"/>
    </source>
</evidence>
<dbReference type="RefSeq" id="WP_064564840.1">
    <property type="nucleotide sequence ID" value="NZ_CP014007.2"/>
</dbReference>
<dbReference type="Gene3D" id="3.40.630.30">
    <property type="match status" value="1"/>
</dbReference>
<dbReference type="AlphaFoldDB" id="A0AA94KQ34"/>
<dbReference type="Pfam" id="PF13302">
    <property type="entry name" value="Acetyltransf_3"/>
    <property type="match status" value="1"/>
</dbReference>
<dbReference type="InterPro" id="IPR000182">
    <property type="entry name" value="GNAT_dom"/>
</dbReference>
<reference evidence="6 8" key="1">
    <citation type="submission" date="2016-10" db="EMBL/GenBank/DDBJ databases">
        <authorList>
            <person name="Varghese N."/>
            <person name="Submissions S."/>
        </authorList>
    </citation>
    <scope>NUCLEOTIDE SEQUENCE [LARGE SCALE GENOMIC DNA]</scope>
    <source>
        <strain evidence="6 8">CGMCC 1.7012</strain>
    </source>
</reference>
<dbReference type="PROSITE" id="PS51186">
    <property type="entry name" value="GNAT"/>
    <property type="match status" value="1"/>
</dbReference>
<dbReference type="GO" id="GO:0016747">
    <property type="term" value="F:acyltransferase activity, transferring groups other than amino-acyl groups"/>
    <property type="evidence" value="ECO:0007669"/>
    <property type="project" value="InterPro"/>
</dbReference>
<evidence type="ECO:0000313" key="6">
    <source>
        <dbReference type="EMBL" id="SFC47164.1"/>
    </source>
</evidence>
<keyword evidence="2" id="KW-0012">Acyltransferase</keyword>
<comment type="similarity">
    <text evidence="3">Belongs to the acetyltransferase family. RimJ subfamily.</text>
</comment>
<reference evidence="5 7" key="2">
    <citation type="submission" date="2021-03" db="EMBL/GenBank/DDBJ databases">
        <authorList>
            <person name="Li Y."/>
            <person name="Li S."/>
            <person name="Chen M."/>
            <person name="Peng G."/>
            <person name="Tan Z."/>
            <person name="An Q."/>
        </authorList>
    </citation>
    <scope>NUCLEOTIDE SEQUENCE [LARGE SCALE GENOMIC DNA]</scope>
    <source>
        <strain evidence="5 7">Ola 51</strain>
    </source>
</reference>
<evidence type="ECO:0000313" key="7">
    <source>
        <dbReference type="Proteomes" id="UP000078227"/>
    </source>
</evidence>
<feature type="domain" description="N-acetyltransferase" evidence="4">
    <location>
        <begin position="8"/>
        <end position="162"/>
    </location>
</feature>
<dbReference type="InterPro" id="IPR051531">
    <property type="entry name" value="N-acetyltransferase"/>
</dbReference>
<protein>
    <submittedName>
        <fullName evidence="5">GNAT family N-acetyltransferase</fullName>
    </submittedName>
    <submittedName>
        <fullName evidence="6">Protein N-acetyltransferase, RimJ/RimL family</fullName>
    </submittedName>
</protein>
<accession>A0AA94KQ34</accession>
<sequence length="166" mass="18960">MTLYTSRLTLSPFEPSDWPFFLHLRRNGSVMRYMGEIASEDQIRTLFDDRLADRHAFVIRNAQHASVGDIGLRISQHNPQEADVGYSIAPAAQGQGIASEALQALCDYAFDSEVQALNAWVLAENQGSVRVLEKSGFQRVQVLEKAYLLRGEYHDDWIYRREKAWI</sequence>
<dbReference type="Proteomes" id="UP000182314">
    <property type="component" value="Unassembled WGS sequence"/>
</dbReference>
<dbReference type="Proteomes" id="UP000078227">
    <property type="component" value="Chromosome"/>
</dbReference>
<name>A0AA94KQ34_9ENTR</name>
<evidence type="ECO:0000259" key="4">
    <source>
        <dbReference type="PROSITE" id="PS51186"/>
    </source>
</evidence>
<dbReference type="KEGG" id="kor:AWR26_07970"/>
<dbReference type="SUPFAM" id="SSF55729">
    <property type="entry name" value="Acyl-CoA N-acyltransferases (Nat)"/>
    <property type="match status" value="1"/>
</dbReference>
<evidence type="ECO:0000256" key="2">
    <source>
        <dbReference type="ARBA" id="ARBA00023315"/>
    </source>
</evidence>
<keyword evidence="1" id="KW-0808">Transferase</keyword>
<dbReference type="EMBL" id="CP014007">
    <property type="protein sequence ID" value="ANI82086.1"/>
    <property type="molecule type" value="Genomic_DNA"/>
</dbReference>
<dbReference type="PANTHER" id="PTHR43792:SF8">
    <property type="entry name" value="[RIBOSOMAL PROTEIN US5]-ALANINE N-ACETYLTRANSFERASE"/>
    <property type="match status" value="1"/>
</dbReference>
<proteinExistence type="inferred from homology"/>
<dbReference type="CDD" id="cd04301">
    <property type="entry name" value="NAT_SF"/>
    <property type="match status" value="1"/>
</dbReference>
<keyword evidence="7" id="KW-1185">Reference proteome</keyword>
<gene>
    <name evidence="5" type="ORF">AWR26_07970</name>
    <name evidence="6" type="ORF">SAMN05216286_2394</name>
</gene>
<organism evidence="6 8">
    <name type="scientific">Kosakonia oryzae</name>
    <dbReference type="NCBI Taxonomy" id="497725"/>
    <lineage>
        <taxon>Bacteria</taxon>
        <taxon>Pseudomonadati</taxon>
        <taxon>Pseudomonadota</taxon>
        <taxon>Gammaproteobacteria</taxon>
        <taxon>Enterobacterales</taxon>
        <taxon>Enterobacteriaceae</taxon>
        <taxon>Kosakonia</taxon>
    </lineage>
</organism>
<evidence type="ECO:0000256" key="1">
    <source>
        <dbReference type="ARBA" id="ARBA00022679"/>
    </source>
</evidence>
<dbReference type="InterPro" id="IPR016181">
    <property type="entry name" value="Acyl_CoA_acyltransferase"/>
</dbReference>